<dbReference type="Proteomes" id="UP000004968">
    <property type="component" value="Unassembled WGS sequence"/>
</dbReference>
<comment type="caution">
    <text evidence="1">The sequence shown here is derived from an EMBL/GenBank/DDBJ whole genome shotgun (WGS) entry which is preliminary data.</text>
</comment>
<dbReference type="AlphaFoldDB" id="D3ATB5"/>
<name>D3ATB5_9FIRM</name>
<reference evidence="1 2" key="1">
    <citation type="submission" date="2010-01" db="EMBL/GenBank/DDBJ databases">
        <authorList>
            <person name="Weinstock G."/>
            <person name="Sodergren E."/>
            <person name="Clifton S."/>
            <person name="Fulton L."/>
            <person name="Fulton B."/>
            <person name="Courtney L."/>
            <person name="Fronick C."/>
            <person name="Harrison M."/>
            <person name="Strong C."/>
            <person name="Farmer C."/>
            <person name="Delahaunty K."/>
            <person name="Markovic C."/>
            <person name="Hall O."/>
            <person name="Minx P."/>
            <person name="Tomlinson C."/>
            <person name="Mitreva M."/>
            <person name="Nelson J."/>
            <person name="Hou S."/>
            <person name="Wollam A."/>
            <person name="Pepin K.H."/>
            <person name="Johnson M."/>
            <person name="Bhonagiri V."/>
            <person name="Nash W.E."/>
            <person name="Warren W."/>
            <person name="Chinwalla A."/>
            <person name="Mardis E.R."/>
            <person name="Wilson R.K."/>
        </authorList>
    </citation>
    <scope>NUCLEOTIDE SEQUENCE [LARGE SCALE GENOMIC DNA]</scope>
    <source>
        <strain evidence="1 2">DSM 13479</strain>
    </source>
</reference>
<evidence type="ECO:0000313" key="2">
    <source>
        <dbReference type="Proteomes" id="UP000004968"/>
    </source>
</evidence>
<proteinExistence type="predicted"/>
<sequence length="45" mass="4912">MTGLHFSSQTFISDCMAKTPDAGMADCAFSSLFSFLIIRKNYASV</sequence>
<protein>
    <submittedName>
        <fullName evidence="1">Uncharacterized protein</fullName>
    </submittedName>
</protein>
<organism evidence="1 2">
    <name type="scientific">Hungatella hathewayi DSM 13479</name>
    <dbReference type="NCBI Taxonomy" id="566550"/>
    <lineage>
        <taxon>Bacteria</taxon>
        <taxon>Bacillati</taxon>
        <taxon>Bacillota</taxon>
        <taxon>Clostridia</taxon>
        <taxon>Lachnospirales</taxon>
        <taxon>Lachnospiraceae</taxon>
        <taxon>Hungatella</taxon>
    </lineage>
</organism>
<dbReference type="HOGENOM" id="CLU_3200751_0_0_9"/>
<accession>D3ATB5</accession>
<dbReference type="EMBL" id="ACIO01000876">
    <property type="protein sequence ID" value="EFC94942.1"/>
    <property type="molecule type" value="Genomic_DNA"/>
</dbReference>
<evidence type="ECO:0000313" key="1">
    <source>
        <dbReference type="EMBL" id="EFC94942.1"/>
    </source>
</evidence>
<gene>
    <name evidence="1" type="ORF">CLOSTHATH_06875</name>
</gene>